<evidence type="ECO:0000256" key="2">
    <source>
        <dbReference type="ARBA" id="ARBA00022737"/>
    </source>
</evidence>
<dbReference type="InterPro" id="IPR015679">
    <property type="entry name" value="PLipase_D_fam"/>
</dbReference>
<reference evidence="7 8" key="1">
    <citation type="submission" date="2011-05" db="EMBL/GenBank/DDBJ databases">
        <authorList>
            <person name="Muzny D."/>
            <person name="Qin X."/>
            <person name="Deng J."/>
            <person name="Jiang H."/>
            <person name="Liu Y."/>
            <person name="Qu J."/>
            <person name="Song X.-Z."/>
            <person name="Zhang L."/>
            <person name="Thornton R."/>
            <person name="Coyle M."/>
            <person name="Francisco L."/>
            <person name="Jackson L."/>
            <person name="Javaid M."/>
            <person name="Korchina V."/>
            <person name="Kovar C."/>
            <person name="Mata R."/>
            <person name="Mathew T."/>
            <person name="Ngo R."/>
            <person name="Nguyen L."/>
            <person name="Nguyen N."/>
            <person name="Okwuonu G."/>
            <person name="Ongeri F."/>
            <person name="Pham C."/>
            <person name="Simmons D."/>
            <person name="Wilczek-Boney K."/>
            <person name="Hale W."/>
            <person name="Jakkamsetti A."/>
            <person name="Pham P."/>
            <person name="Ruth R."/>
            <person name="San Lucas F."/>
            <person name="Warren J."/>
            <person name="Zhang J."/>
            <person name="Zhao Z."/>
            <person name="Zhou C."/>
            <person name="Zhu D."/>
            <person name="Lee S."/>
            <person name="Bess C."/>
            <person name="Blankenburg K."/>
            <person name="Forbes L."/>
            <person name="Fu Q."/>
            <person name="Gubbala S."/>
            <person name="Hirani K."/>
            <person name="Jayaseelan J.C."/>
            <person name="Lara F."/>
            <person name="Munidasa M."/>
            <person name="Palculict T."/>
            <person name="Patil S."/>
            <person name="Pu L.-L."/>
            <person name="Saada N."/>
            <person name="Tang L."/>
            <person name="Weissenberger G."/>
            <person name="Zhu Y."/>
            <person name="Hemphill L."/>
            <person name="Shang Y."/>
            <person name="Youmans B."/>
            <person name="Ayvaz T."/>
            <person name="Ross M."/>
            <person name="Santibanez J."/>
            <person name="Aqrawi P."/>
            <person name="Gross S."/>
            <person name="Joshi V."/>
            <person name="Fowler G."/>
            <person name="Nazareth L."/>
            <person name="Reid J."/>
            <person name="Worley K."/>
            <person name="Petrosino J."/>
            <person name="Highlander S."/>
            <person name="Gibbs R."/>
        </authorList>
    </citation>
    <scope>NUCLEOTIDE SEQUENCE [LARGE SCALE GENOMIC DNA]</scope>
    <source>
        <strain evidence="7 8">ATCC 33926</strain>
    </source>
</reference>
<protein>
    <submittedName>
        <fullName evidence="7">Phospholipase D family protein</fullName>
    </submittedName>
</protein>
<proteinExistence type="predicted"/>
<dbReference type="SMART" id="SM00155">
    <property type="entry name" value="PLDc"/>
    <property type="match status" value="2"/>
</dbReference>
<evidence type="ECO:0000256" key="5">
    <source>
        <dbReference type="SAM" id="MobiDB-lite"/>
    </source>
</evidence>
<feature type="compositionally biased region" description="Polar residues" evidence="5">
    <location>
        <begin position="1"/>
        <end position="10"/>
    </location>
</feature>
<dbReference type="SUPFAM" id="SSF56024">
    <property type="entry name" value="Phospholipase D/nuclease"/>
    <property type="match status" value="2"/>
</dbReference>
<organism evidence="7 8">
    <name type="scientific">Neisseria macacae ATCC 33926</name>
    <dbReference type="NCBI Taxonomy" id="997348"/>
    <lineage>
        <taxon>Bacteria</taxon>
        <taxon>Pseudomonadati</taxon>
        <taxon>Pseudomonadota</taxon>
        <taxon>Betaproteobacteria</taxon>
        <taxon>Neisseriales</taxon>
        <taxon>Neisseriaceae</taxon>
        <taxon>Neisseria</taxon>
    </lineage>
</organism>
<dbReference type="EMBL" id="AFQE01000048">
    <property type="protein sequence ID" value="EGQ77404.1"/>
    <property type="molecule type" value="Genomic_DNA"/>
</dbReference>
<dbReference type="PANTHER" id="PTHR18896:SF76">
    <property type="entry name" value="PHOSPHOLIPASE"/>
    <property type="match status" value="1"/>
</dbReference>
<comment type="catalytic activity">
    <reaction evidence="1">
        <text>a 1,2-diacyl-sn-glycero-3-phosphocholine + H2O = a 1,2-diacyl-sn-glycero-3-phosphate + choline + H(+)</text>
        <dbReference type="Rhea" id="RHEA:14445"/>
        <dbReference type="ChEBI" id="CHEBI:15354"/>
        <dbReference type="ChEBI" id="CHEBI:15377"/>
        <dbReference type="ChEBI" id="CHEBI:15378"/>
        <dbReference type="ChEBI" id="CHEBI:57643"/>
        <dbReference type="ChEBI" id="CHEBI:58608"/>
        <dbReference type="EC" id="3.1.4.4"/>
    </reaction>
</comment>
<gene>
    <name evidence="7" type="ORF">HMPREF9418_1021</name>
</gene>
<comment type="caution">
    <text evidence="7">The sequence shown here is derived from an EMBL/GenBank/DDBJ whole genome shotgun (WGS) entry which is preliminary data.</text>
</comment>
<evidence type="ECO:0000256" key="1">
    <source>
        <dbReference type="ARBA" id="ARBA00000798"/>
    </source>
</evidence>
<dbReference type="GO" id="GO:0004630">
    <property type="term" value="F:phospholipase D activity"/>
    <property type="evidence" value="ECO:0007669"/>
    <property type="project" value="UniProtKB-EC"/>
</dbReference>
<evidence type="ECO:0000313" key="7">
    <source>
        <dbReference type="EMBL" id="EGQ77404.1"/>
    </source>
</evidence>
<keyword evidence="3" id="KW-0378">Hydrolase</keyword>
<evidence type="ECO:0000256" key="3">
    <source>
        <dbReference type="ARBA" id="ARBA00022801"/>
    </source>
</evidence>
<dbReference type="Gene3D" id="3.30.870.10">
    <property type="entry name" value="Endonuclease Chain A"/>
    <property type="match status" value="2"/>
</dbReference>
<feature type="domain" description="PLD phosphodiesterase" evidence="6">
    <location>
        <begin position="834"/>
        <end position="861"/>
    </location>
</feature>
<dbReference type="AlphaFoldDB" id="A0AA36XL70"/>
<dbReference type="Pfam" id="PF13091">
    <property type="entry name" value="PLDc_2"/>
    <property type="match status" value="1"/>
</dbReference>
<accession>A0AA36XL70</accession>
<dbReference type="InterPro" id="IPR025202">
    <property type="entry name" value="PLD-like_dom"/>
</dbReference>
<name>A0AA36XL70_9NEIS</name>
<keyword evidence="4" id="KW-0443">Lipid metabolism</keyword>
<evidence type="ECO:0000313" key="8">
    <source>
        <dbReference type="Proteomes" id="UP000004982"/>
    </source>
</evidence>
<feature type="region of interest" description="Disordered" evidence="5">
    <location>
        <begin position="1"/>
        <end position="22"/>
    </location>
</feature>
<dbReference type="InterPro" id="IPR001736">
    <property type="entry name" value="PLipase_D/transphosphatidylase"/>
</dbReference>
<dbReference type="GO" id="GO:0009395">
    <property type="term" value="P:phospholipid catabolic process"/>
    <property type="evidence" value="ECO:0007669"/>
    <property type="project" value="TreeGrafter"/>
</dbReference>
<keyword evidence="2" id="KW-0677">Repeat</keyword>
<evidence type="ECO:0000259" key="6">
    <source>
        <dbReference type="PROSITE" id="PS50035"/>
    </source>
</evidence>
<dbReference type="PROSITE" id="PS50035">
    <property type="entry name" value="PLD"/>
    <property type="match status" value="1"/>
</dbReference>
<dbReference type="Proteomes" id="UP000004982">
    <property type="component" value="Unassembled WGS sequence"/>
</dbReference>
<evidence type="ECO:0000256" key="4">
    <source>
        <dbReference type="ARBA" id="ARBA00023098"/>
    </source>
</evidence>
<sequence>MPNDSKTQSKSKPKNGQMPITQKKSTVAESWFVGKGGNKNVPSAEQATFLSLVNGEVAFGELYDSIEKAKKSVEIVCWGFQPSMYFKRGVNLAGAPIGELLMEKFIQNNVDVKILCWQTNPFATEKFLEDNTPGRSTLLFMHEYLAYEHFLDFILEPDNIYSHFEKLEKEKFLEPKVAMHKMGSRERHKFYRGKRSHSVEQRRFDWAWYDAVEGYNTITSDEEFHKTMEEFQSLHDEFHSLGMGAVGFVLRVKKSVGTGIDEFKEFFDTHLLPDWIKELRDGWRNMRFGIREEIHFRLMNYVHTAAQGLYEEYRDGKLVKTAIGVVSKVTGLNSNGPVNDVDDLRIALFDKLFAKVKEEVKGSEPVHLIDQVKGSVTSRLEKLGGLKDDLESIWDLFFNFNLFRNYVNCMNYYFLLRNEKKYPNTMAFMRLRNQEDYKNRKQKVSFLPREINPAIFPKDFPFEDKGLSALTKDVLRFTPTHHQKSVMIDYTDPKSAVGFVMGHNMLDRYWDTSDHYALPDEYKTYTTSRKGPGEVVELEKLENIEESQMRGRDPSAGAFFGTPRQDISCKLTGKVLYDIDANFVQGWNKAIEDNGYYQNRMDKIEPVERVKREQFKPQNVEKDDSQTELLYAQVLRTQPEYQEENILALYNQNFKMATSYIYFENQYFRFPPFAEALRDSCKERKNFAERFGIDASGMQPLCVFVVTNSSKEGLGPGMINTERMLASLGRRDVMPTVARERILEQAGYGNAIQRMFPNLSADSIWRKILPDFILPPPPLKPIEGLNDREVKERELAEKVKKTKNTEELRKILKEDLEKEGIKVHICTLVAEDWEEIYIHSKLCLINDTFATLGSANINTRSMQIDSELNVAVESQPASYKIRHETWGWHTNGNTEMNPGEQLIDPSLAGDVFDTWYEELDNNKGAKDKNKKRLMPLLEFDLTNKNRVYTQDLD</sequence>
<dbReference type="PANTHER" id="PTHR18896">
    <property type="entry name" value="PHOSPHOLIPASE D"/>
    <property type="match status" value="1"/>
</dbReference>